<protein>
    <submittedName>
        <fullName evidence="4">N-acetylneuraminic acid mutarotase</fullName>
    </submittedName>
</protein>
<evidence type="ECO:0000259" key="3">
    <source>
        <dbReference type="Pfam" id="PF24981"/>
    </source>
</evidence>
<name>A0A1H2XC46_9PROT</name>
<dbReference type="PANTHER" id="PTHR46344">
    <property type="entry name" value="OS02G0202900 PROTEIN"/>
    <property type="match status" value="1"/>
</dbReference>
<dbReference type="InterPro" id="IPR006652">
    <property type="entry name" value="Kelch_1"/>
</dbReference>
<accession>A0A1H2XC46</accession>
<proteinExistence type="predicted"/>
<dbReference type="InterPro" id="IPR056737">
    <property type="entry name" value="Beta-prop_ATRN-MKLN-like"/>
</dbReference>
<dbReference type="EMBL" id="FNNH01000037">
    <property type="protein sequence ID" value="SDW90502.1"/>
    <property type="molecule type" value="Genomic_DNA"/>
</dbReference>
<evidence type="ECO:0000313" key="5">
    <source>
        <dbReference type="Proteomes" id="UP000183454"/>
    </source>
</evidence>
<dbReference type="Gene3D" id="2.120.10.80">
    <property type="entry name" value="Kelch-type beta propeller"/>
    <property type="match status" value="2"/>
</dbReference>
<keyword evidence="1" id="KW-0880">Kelch repeat</keyword>
<evidence type="ECO:0000256" key="1">
    <source>
        <dbReference type="ARBA" id="ARBA00022441"/>
    </source>
</evidence>
<dbReference type="InterPro" id="IPR015915">
    <property type="entry name" value="Kelch-typ_b-propeller"/>
</dbReference>
<dbReference type="SUPFAM" id="SSF117281">
    <property type="entry name" value="Kelch motif"/>
    <property type="match status" value="2"/>
</dbReference>
<evidence type="ECO:0000313" key="4">
    <source>
        <dbReference type="EMBL" id="SDW90502.1"/>
    </source>
</evidence>
<gene>
    <name evidence="4" type="ORF">SAMN05421882_10377</name>
</gene>
<dbReference type="PANTHER" id="PTHR46344:SF27">
    <property type="entry name" value="KELCH REPEAT SUPERFAMILY PROTEIN"/>
    <property type="match status" value="1"/>
</dbReference>
<keyword evidence="2" id="KW-0677">Repeat</keyword>
<dbReference type="SMART" id="SM00612">
    <property type="entry name" value="Kelch"/>
    <property type="match status" value="5"/>
</dbReference>
<dbReference type="AlphaFoldDB" id="A0A1H2XC46"/>
<organism evidence="4 5">
    <name type="scientific">Nitrosomonas communis</name>
    <dbReference type="NCBI Taxonomy" id="44574"/>
    <lineage>
        <taxon>Bacteria</taxon>
        <taxon>Pseudomonadati</taxon>
        <taxon>Pseudomonadota</taxon>
        <taxon>Betaproteobacteria</taxon>
        <taxon>Nitrosomonadales</taxon>
        <taxon>Nitrosomonadaceae</taxon>
        <taxon>Nitrosomonas</taxon>
    </lineage>
</organism>
<evidence type="ECO:0000256" key="2">
    <source>
        <dbReference type="ARBA" id="ARBA00022737"/>
    </source>
</evidence>
<dbReference type="Proteomes" id="UP000183454">
    <property type="component" value="Unassembled WGS sequence"/>
</dbReference>
<reference evidence="4 5" key="1">
    <citation type="submission" date="2016-10" db="EMBL/GenBank/DDBJ databases">
        <authorList>
            <person name="de Groot N.N."/>
        </authorList>
    </citation>
    <scope>NUCLEOTIDE SEQUENCE [LARGE SCALE GENOMIC DNA]</scope>
    <source>
        <strain evidence="4 5">Nm110</strain>
    </source>
</reference>
<feature type="domain" description="Attractin/MKLN-like beta-propeller" evidence="3">
    <location>
        <begin position="55"/>
        <end position="236"/>
    </location>
</feature>
<dbReference type="Pfam" id="PF24981">
    <property type="entry name" value="Beta-prop_ATRN-LZTR1"/>
    <property type="match status" value="1"/>
</dbReference>
<dbReference type="Pfam" id="PF01344">
    <property type="entry name" value="Kelch_1"/>
    <property type="match status" value="1"/>
</dbReference>
<sequence>MTTSRGISMNLSKHAVGILLIFLLSNELSAQDNIPAQSYEWRTAASAPLGAEEVIGVSTKDKFYMFGGLGLNWEPLGMVMEYDPKTDKWTRKNDMPVKLHHMALTSVEGKIYMFGGFSMPKEGQAMWVPVTDSWMYDPETGNWKILAPLPSERGSANAVHINGKIHLIGGASFPEGFSKNQWIHPSRLIALGKHEVYDIATNTWANATDMPTPRNHAAAGMINNKIYVAGGRAGSVFISYSQNLDLVEEYDPSTDRWDLKASMPTPRSATAWDVYDGRLYVAGGEIRHQDIWGTYTTVEAFDPKSNTWIRLAPMPMPRHGLAGGFIENKFHLVSGSVQSGTNEPGLVTNTDRHDILHVITK</sequence>